<reference evidence="1 2" key="1">
    <citation type="journal article" date="2022" name="bioRxiv">
        <title>Ecology and evolution of chlamydial symbionts of arthropods.</title>
        <authorList>
            <person name="Halter T."/>
            <person name="Koestlbacher S."/>
            <person name="Collingro A."/>
            <person name="Sixt B.S."/>
            <person name="Toenshoff E.R."/>
            <person name="Hendrickx F."/>
            <person name="Kostanjsek R."/>
            <person name="Horn M."/>
        </authorList>
    </citation>
    <scope>NUCLEOTIDE SEQUENCE [LARGE SCALE GENOMIC DNA]</scope>
    <source>
        <strain evidence="1">W744xW776</strain>
    </source>
</reference>
<organism evidence="1 2">
    <name type="scientific">Candidatus Rhabdochlamydia oedothoracis</name>
    <dbReference type="NCBI Taxonomy" id="2720720"/>
    <lineage>
        <taxon>Bacteria</taxon>
        <taxon>Pseudomonadati</taxon>
        <taxon>Chlamydiota</taxon>
        <taxon>Chlamydiia</taxon>
        <taxon>Parachlamydiales</taxon>
        <taxon>Candidatus Rhabdochlamydiaceae</taxon>
        <taxon>Candidatus Rhabdochlamydia</taxon>
    </lineage>
</organism>
<sequence>MIVFIKPLEVIMARSYPSDISRNQFSKVHLILESTCKKTRPRIVDLHWFRFNFNRIEKYRINDKFQVVDLNPIKLAV</sequence>
<dbReference type="EMBL" id="CP075587">
    <property type="protein sequence ID" value="QYF49028.1"/>
    <property type="molecule type" value="Genomic_DNA"/>
</dbReference>
<name>A0ABX8V7N7_9BACT</name>
<accession>A0ABX8V7N7</accession>
<gene>
    <name evidence="1" type="ORF">RHABOEDO_001285</name>
</gene>
<evidence type="ECO:0000313" key="1">
    <source>
        <dbReference type="EMBL" id="QYF49028.1"/>
    </source>
</evidence>
<evidence type="ECO:0000313" key="2">
    <source>
        <dbReference type="Proteomes" id="UP000826014"/>
    </source>
</evidence>
<protein>
    <submittedName>
        <fullName evidence="1">Uncharacterized protein</fullName>
    </submittedName>
</protein>
<dbReference type="RefSeq" id="WP_215216830.1">
    <property type="nucleotide sequence ID" value="NZ_CP075587.1"/>
</dbReference>
<proteinExistence type="predicted"/>
<keyword evidence="2" id="KW-1185">Reference proteome</keyword>
<dbReference type="Proteomes" id="UP000826014">
    <property type="component" value="Chromosome"/>
</dbReference>